<accession>A0ABN8HMN0</accession>
<protein>
    <submittedName>
        <fullName evidence="2">Uncharacterized protein</fullName>
    </submittedName>
</protein>
<proteinExistence type="predicted"/>
<name>A0ABN8HMN0_9BACT</name>
<evidence type="ECO:0000256" key="1">
    <source>
        <dbReference type="SAM" id="Coils"/>
    </source>
</evidence>
<sequence>MWIIRALTMQTQLAELDRQMDKLRKLVDRNSQATGGRS</sequence>
<dbReference type="EMBL" id="OW150024">
    <property type="protein sequence ID" value="CAH2032486.1"/>
    <property type="molecule type" value="Genomic_DNA"/>
</dbReference>
<feature type="coiled-coil region" evidence="1">
    <location>
        <begin position="6"/>
        <end position="33"/>
    </location>
</feature>
<evidence type="ECO:0000313" key="2">
    <source>
        <dbReference type="EMBL" id="CAH2032486.1"/>
    </source>
</evidence>
<keyword evidence="3" id="KW-1185">Reference proteome</keyword>
<dbReference type="Proteomes" id="UP001295463">
    <property type="component" value="Chromosome"/>
</dbReference>
<reference evidence="2 3" key="1">
    <citation type="submission" date="2022-03" db="EMBL/GenBank/DDBJ databases">
        <authorList>
            <person name="Koch H."/>
        </authorList>
    </citation>
    <scope>NUCLEOTIDE SEQUENCE [LARGE SCALE GENOMIC DNA]</scope>
    <source>
        <strain evidence="2 3">G1</strain>
    </source>
</reference>
<organism evidence="2 3">
    <name type="scientific">Trichlorobacter ammonificans</name>
    <dbReference type="NCBI Taxonomy" id="2916410"/>
    <lineage>
        <taxon>Bacteria</taxon>
        <taxon>Pseudomonadati</taxon>
        <taxon>Thermodesulfobacteriota</taxon>
        <taxon>Desulfuromonadia</taxon>
        <taxon>Geobacterales</taxon>
        <taxon>Geobacteraceae</taxon>
        <taxon>Trichlorobacter</taxon>
    </lineage>
</organism>
<gene>
    <name evidence="2" type="ORF">GEAMG1_2650</name>
</gene>
<keyword evidence="1" id="KW-0175">Coiled coil</keyword>
<evidence type="ECO:0000313" key="3">
    <source>
        <dbReference type="Proteomes" id="UP001295463"/>
    </source>
</evidence>